<comment type="caution">
    <text evidence="1">The sequence shown here is derived from an EMBL/GenBank/DDBJ whole genome shotgun (WGS) entry which is preliminary data.</text>
</comment>
<organism evidence="1 2">
    <name type="scientific">Daphnia magna</name>
    <dbReference type="NCBI Taxonomy" id="35525"/>
    <lineage>
        <taxon>Eukaryota</taxon>
        <taxon>Metazoa</taxon>
        <taxon>Ecdysozoa</taxon>
        <taxon>Arthropoda</taxon>
        <taxon>Crustacea</taxon>
        <taxon>Branchiopoda</taxon>
        <taxon>Diplostraca</taxon>
        <taxon>Cladocera</taxon>
        <taxon>Anomopoda</taxon>
        <taxon>Daphniidae</taxon>
        <taxon>Daphnia</taxon>
    </lineage>
</organism>
<accession>A0ABQ9ZUN5</accession>
<name>A0ABQ9ZUN5_9CRUS</name>
<evidence type="ECO:0000313" key="1">
    <source>
        <dbReference type="EMBL" id="KAK4016636.1"/>
    </source>
</evidence>
<evidence type="ECO:0000313" key="2">
    <source>
        <dbReference type="Proteomes" id="UP001234178"/>
    </source>
</evidence>
<keyword evidence="2" id="KW-1185">Reference proteome</keyword>
<dbReference type="EMBL" id="JAOYFB010000005">
    <property type="protein sequence ID" value="KAK4016636.1"/>
    <property type="molecule type" value="Genomic_DNA"/>
</dbReference>
<gene>
    <name evidence="1" type="ORF">OUZ56_031597</name>
</gene>
<sequence length="100" mass="10726">MGRIATVSIWKGVNATLARVAGSVANYYNPASGGLRTGTSRNLVAVVELVDFQDGAARARGSVPFTSTLTFLRQRNLAEERQSGVRTLKLSALKLDLPYS</sequence>
<protein>
    <submittedName>
        <fullName evidence="1">Uncharacterized protein</fullName>
    </submittedName>
</protein>
<proteinExistence type="predicted"/>
<dbReference type="Proteomes" id="UP001234178">
    <property type="component" value="Unassembled WGS sequence"/>
</dbReference>
<reference evidence="1 2" key="1">
    <citation type="journal article" date="2023" name="Nucleic Acids Res.">
        <title>The hologenome of Daphnia magna reveals possible DNA methylation and microbiome-mediated evolution of the host genome.</title>
        <authorList>
            <person name="Chaturvedi A."/>
            <person name="Li X."/>
            <person name="Dhandapani V."/>
            <person name="Marshall H."/>
            <person name="Kissane S."/>
            <person name="Cuenca-Cambronero M."/>
            <person name="Asole G."/>
            <person name="Calvet F."/>
            <person name="Ruiz-Romero M."/>
            <person name="Marangio P."/>
            <person name="Guigo R."/>
            <person name="Rago D."/>
            <person name="Mirbahai L."/>
            <person name="Eastwood N."/>
            <person name="Colbourne J.K."/>
            <person name="Zhou J."/>
            <person name="Mallon E."/>
            <person name="Orsini L."/>
        </authorList>
    </citation>
    <scope>NUCLEOTIDE SEQUENCE [LARGE SCALE GENOMIC DNA]</scope>
    <source>
        <strain evidence="1">LRV0_1</strain>
    </source>
</reference>